<feature type="binding site" evidence="8">
    <location>
        <position position="403"/>
    </location>
    <ligand>
        <name>substrate</name>
    </ligand>
</feature>
<keyword evidence="7 8" id="KW-0012">Acyltransferase</keyword>
<dbReference type="InterPro" id="IPR002813">
    <property type="entry name" value="Arg_biosynth_ArgJ"/>
</dbReference>
<dbReference type="Gene3D" id="3.60.70.12">
    <property type="entry name" value="L-amino peptidase D-ALA esterase/amidase"/>
    <property type="match status" value="1"/>
</dbReference>
<dbReference type="PANTHER" id="PTHR23100:SF0">
    <property type="entry name" value="ARGININE BIOSYNTHESIS BIFUNCTIONAL PROTEIN ARGJ, MITOCHONDRIAL"/>
    <property type="match status" value="1"/>
</dbReference>
<dbReference type="FunFam" id="3.60.70.12:FF:000001">
    <property type="entry name" value="Arginine biosynthesis bifunctional protein ArgJ, chloroplastic"/>
    <property type="match status" value="1"/>
</dbReference>
<keyword evidence="6 8" id="KW-0068">Autocatalytic cleavage</keyword>
<evidence type="ECO:0000256" key="1">
    <source>
        <dbReference type="ARBA" id="ARBA00006774"/>
    </source>
</evidence>
<comment type="catalytic activity">
    <reaction evidence="8">
        <text>L-glutamate + acetyl-CoA = N-acetyl-L-glutamate + CoA + H(+)</text>
        <dbReference type="Rhea" id="RHEA:24292"/>
        <dbReference type="ChEBI" id="CHEBI:15378"/>
        <dbReference type="ChEBI" id="CHEBI:29985"/>
        <dbReference type="ChEBI" id="CHEBI:44337"/>
        <dbReference type="ChEBI" id="CHEBI:57287"/>
        <dbReference type="ChEBI" id="CHEBI:57288"/>
        <dbReference type="EC" id="2.3.1.1"/>
    </reaction>
</comment>
<dbReference type="NCBIfam" id="TIGR00120">
    <property type="entry name" value="ArgJ"/>
    <property type="match status" value="1"/>
</dbReference>
<comment type="function">
    <text evidence="8">Catalyzes two activities which are involved in the cyclic version of arginine biosynthesis: the synthesis of N-acetylglutamate from glutamate and acetyl-CoA as the acetyl donor, and of ornithine by transacetylation between N(2)-acetylornithine and glutamate.</text>
</comment>
<evidence type="ECO:0000256" key="5">
    <source>
        <dbReference type="ARBA" id="ARBA00022679"/>
    </source>
</evidence>
<dbReference type="HAMAP" id="MF_01106">
    <property type="entry name" value="ArgJ"/>
    <property type="match status" value="1"/>
</dbReference>
<keyword evidence="10" id="KW-1185">Reference proteome</keyword>
<name>A0A0P9GHK4_9GAMM</name>
<feature type="site" description="Involved in the stabilization of negative charge on the oxyanion by the formation of the oxyanion hole" evidence="8">
    <location>
        <position position="117"/>
    </location>
</feature>
<comment type="subunit">
    <text evidence="2 8">Heterotetramer of two alpha and two beta chains.</text>
</comment>
<feature type="binding site" evidence="8">
    <location>
        <position position="408"/>
    </location>
    <ligand>
        <name>substrate</name>
    </ligand>
</feature>
<feature type="binding site" evidence="8">
    <location>
        <position position="155"/>
    </location>
    <ligand>
        <name>substrate</name>
    </ligand>
</feature>
<gene>
    <name evidence="8" type="primary">argJ</name>
    <name evidence="9" type="ORF">SAMN05661077_1033</name>
</gene>
<feature type="chain" id="PRO_5023268840" description="Arginine biosynthesis bifunctional protein ArgJ alpha chain" evidence="8">
    <location>
        <begin position="1"/>
        <end position="191"/>
    </location>
</feature>
<feature type="active site" description="Nucleophile" evidence="8">
    <location>
        <position position="192"/>
    </location>
</feature>
<evidence type="ECO:0000256" key="4">
    <source>
        <dbReference type="ARBA" id="ARBA00022605"/>
    </source>
</evidence>
<dbReference type="CDD" id="cd02152">
    <property type="entry name" value="OAT"/>
    <property type="match status" value="1"/>
</dbReference>
<feature type="chain" id="PRO_5023268841" description="Arginine biosynthesis bifunctional protein ArgJ beta chain" evidence="8">
    <location>
        <begin position="192"/>
        <end position="408"/>
    </location>
</feature>
<feature type="binding site" evidence="8">
    <location>
        <position position="192"/>
    </location>
    <ligand>
        <name>substrate</name>
    </ligand>
</feature>
<dbReference type="PATRIC" id="fig|381306.5.peg.752"/>
<dbReference type="GO" id="GO:0004042">
    <property type="term" value="F:L-glutamate N-acetyltransferase activity"/>
    <property type="evidence" value="ECO:0007669"/>
    <property type="project" value="UniProtKB-UniRule"/>
</dbReference>
<comment type="subcellular location">
    <subcellularLocation>
        <location evidence="8">Cytoplasm</location>
    </subcellularLocation>
</comment>
<sequence length="408" mass="42543">MAVGPDNRPELASVSGVRLGTAAAGFKDPDREDLLLVALAPGSRTAAVFTRNRLRAAPVLVAEENLATAAPRALLVNSGNANAATGQPGMEVARESCRLVAEALEVDADTVLPFSTGVIGEPLPLEPFDGALPVCVSRLREEPEAWWAAVEAIGTTDTRLKGASRTLEVAGTPVHITGIAKGSGMIHPNMATMLAFVAMDAPVADEPLRVMLETAVAESFNRISVDGDTSTNDALTLSATGQAAMAPVDSVTDPRYNELAEAVTGVCRDLALAIVRDGEGATKLLTIRVSGAAADAEAEAVADRIARSPLVKTAAYASDPNWGRLLAAAGAGAPEDLDWSRVTLHLGEVCVVRGGVRADDYTEAAGQAAMAPEEVTVHLDLGRGRGSALRWTCDFSHEYVTINAEYRT</sequence>
<dbReference type="GO" id="GO:0006592">
    <property type="term" value="P:ornithine biosynthetic process"/>
    <property type="evidence" value="ECO:0007669"/>
    <property type="project" value="TreeGrafter"/>
</dbReference>
<dbReference type="Pfam" id="PF01960">
    <property type="entry name" value="ArgJ"/>
    <property type="match status" value="1"/>
</dbReference>
<comment type="similarity">
    <text evidence="1 8">Belongs to the ArgJ family.</text>
</comment>
<keyword evidence="5 8" id="KW-0808">Transferase</keyword>
<evidence type="ECO:0000313" key="9">
    <source>
        <dbReference type="EMBL" id="SCY00931.1"/>
    </source>
</evidence>
<comment type="catalytic activity">
    <reaction evidence="8">
        <text>N(2)-acetyl-L-ornithine + L-glutamate = N-acetyl-L-glutamate + L-ornithine</text>
        <dbReference type="Rhea" id="RHEA:15349"/>
        <dbReference type="ChEBI" id="CHEBI:29985"/>
        <dbReference type="ChEBI" id="CHEBI:44337"/>
        <dbReference type="ChEBI" id="CHEBI:46911"/>
        <dbReference type="ChEBI" id="CHEBI:57805"/>
        <dbReference type="EC" id="2.3.1.35"/>
    </reaction>
</comment>
<dbReference type="EC" id="2.3.1.1" evidence="8"/>
<feature type="binding site" evidence="8">
    <location>
        <position position="279"/>
    </location>
    <ligand>
        <name>substrate</name>
    </ligand>
</feature>
<dbReference type="EC" id="2.3.1.35" evidence="8"/>
<comment type="pathway">
    <text evidence="8">Amino-acid biosynthesis; L-arginine biosynthesis; N(2)-acetyl-L-ornithine from L-glutamate: step 1/4.</text>
</comment>
<evidence type="ECO:0000256" key="6">
    <source>
        <dbReference type="ARBA" id="ARBA00022813"/>
    </source>
</evidence>
<keyword evidence="3 8" id="KW-0055">Arginine biosynthesis</keyword>
<dbReference type="Proteomes" id="UP000183104">
    <property type="component" value="Unassembled WGS sequence"/>
</dbReference>
<dbReference type="GO" id="GO:0004358">
    <property type="term" value="F:L-glutamate N-acetyltransferase activity, acting on acetyl-L-ornithine as donor"/>
    <property type="evidence" value="ECO:0007669"/>
    <property type="project" value="UniProtKB-UniRule"/>
</dbReference>
<dbReference type="InterPro" id="IPR016117">
    <property type="entry name" value="ArgJ-like_dom_sf"/>
</dbReference>
<dbReference type="Gene3D" id="3.10.20.340">
    <property type="entry name" value="ArgJ beta chain, C-terminal domain"/>
    <property type="match status" value="1"/>
</dbReference>
<dbReference type="GO" id="GO:0005737">
    <property type="term" value="C:cytoplasm"/>
    <property type="evidence" value="ECO:0007669"/>
    <property type="project" value="UniProtKB-SubCell"/>
</dbReference>
<proteinExistence type="inferred from homology"/>
<feature type="binding site" evidence="8">
    <location>
        <position position="181"/>
    </location>
    <ligand>
        <name>substrate</name>
    </ligand>
</feature>
<dbReference type="GO" id="GO:0006526">
    <property type="term" value="P:L-arginine biosynthetic process"/>
    <property type="evidence" value="ECO:0007669"/>
    <property type="project" value="UniProtKB-UniRule"/>
</dbReference>
<dbReference type="RefSeq" id="WP_054966478.1">
    <property type="nucleotide sequence ID" value="NZ_FMUN01000002.1"/>
</dbReference>
<dbReference type="AlphaFoldDB" id="A0A0P9GHK4"/>
<dbReference type="PANTHER" id="PTHR23100">
    <property type="entry name" value="ARGININE BIOSYNTHESIS BIFUNCTIONAL PROTEIN ARGJ"/>
    <property type="match status" value="1"/>
</dbReference>
<dbReference type="STRING" id="381306.AN478_10020"/>
<feature type="site" description="Involved in the stabilization of negative charge on the oxyanion by the formation of the oxyanion hole" evidence="8">
    <location>
        <position position="116"/>
    </location>
</feature>
<dbReference type="NCBIfam" id="NF003802">
    <property type="entry name" value="PRK05388.1"/>
    <property type="match status" value="1"/>
</dbReference>
<keyword evidence="8" id="KW-0963">Cytoplasm</keyword>
<dbReference type="SUPFAM" id="SSF56266">
    <property type="entry name" value="DmpA/ArgJ-like"/>
    <property type="match status" value="1"/>
</dbReference>
<evidence type="ECO:0000313" key="10">
    <source>
        <dbReference type="Proteomes" id="UP000183104"/>
    </source>
</evidence>
<reference evidence="10" key="1">
    <citation type="submission" date="2016-10" db="EMBL/GenBank/DDBJ databases">
        <authorList>
            <person name="Varghese N."/>
        </authorList>
    </citation>
    <scope>NUCLEOTIDE SEQUENCE [LARGE SCALE GENOMIC DNA]</scope>
    <source>
        <strain evidence="10">HL 19</strain>
    </source>
</reference>
<feature type="site" description="Cleavage; by autolysis" evidence="8">
    <location>
        <begin position="191"/>
        <end position="192"/>
    </location>
</feature>
<dbReference type="EMBL" id="FMUN01000002">
    <property type="protein sequence ID" value="SCY00931.1"/>
    <property type="molecule type" value="Genomic_DNA"/>
</dbReference>
<evidence type="ECO:0000256" key="7">
    <source>
        <dbReference type="ARBA" id="ARBA00023315"/>
    </source>
</evidence>
<comment type="pathway">
    <text evidence="8">Amino-acid biosynthesis; L-arginine biosynthesis; L-ornithine and N-acetyl-L-glutamate from L-glutamate and N(2)-acetyl-L-ornithine (cyclic): step 1/1.</text>
</comment>
<evidence type="ECO:0000256" key="3">
    <source>
        <dbReference type="ARBA" id="ARBA00022571"/>
    </source>
</evidence>
<keyword evidence="8" id="KW-0511">Multifunctional enzyme</keyword>
<dbReference type="OrthoDB" id="9804242at2"/>
<evidence type="ECO:0000256" key="8">
    <source>
        <dbReference type="HAMAP-Rule" id="MF_01106"/>
    </source>
</evidence>
<keyword evidence="4 8" id="KW-0028">Amino-acid biosynthesis</keyword>
<organism evidence="9 10">
    <name type="scientific">Thiohalorhabdus denitrificans</name>
    <dbReference type="NCBI Taxonomy" id="381306"/>
    <lineage>
        <taxon>Bacteria</taxon>
        <taxon>Pseudomonadati</taxon>
        <taxon>Pseudomonadota</taxon>
        <taxon>Gammaproteobacteria</taxon>
        <taxon>Thiohalorhabdales</taxon>
        <taxon>Thiohalorhabdaceae</taxon>
        <taxon>Thiohalorhabdus</taxon>
    </lineage>
</organism>
<dbReference type="UniPathway" id="UPA00068">
    <property type="reaction ID" value="UER00106"/>
</dbReference>
<evidence type="ECO:0000256" key="2">
    <source>
        <dbReference type="ARBA" id="ARBA00011475"/>
    </source>
</evidence>
<dbReference type="InterPro" id="IPR042195">
    <property type="entry name" value="ArgJ_beta_C"/>
</dbReference>
<protein>
    <recommendedName>
        <fullName evidence="8">Arginine biosynthesis bifunctional protein ArgJ</fullName>
    </recommendedName>
    <domain>
        <recommendedName>
            <fullName evidence="8">Glutamate N-acetyltransferase</fullName>
            <ecNumber evidence="8">2.3.1.35</ecNumber>
        </recommendedName>
        <alternativeName>
            <fullName evidence="8">Ornithine acetyltransferase</fullName>
            <shortName evidence="8">OATase</shortName>
        </alternativeName>
        <alternativeName>
            <fullName evidence="8">Ornithine transacetylase</fullName>
        </alternativeName>
    </domain>
    <domain>
        <recommendedName>
            <fullName evidence="8">Amino-acid acetyltransferase</fullName>
            <ecNumber evidence="8">2.3.1.1</ecNumber>
        </recommendedName>
        <alternativeName>
            <fullName evidence="8">N-acetylglutamate synthase</fullName>
            <shortName evidence="8">AGSase</shortName>
        </alternativeName>
    </domain>
    <component>
        <recommendedName>
            <fullName evidence="8">Arginine biosynthesis bifunctional protein ArgJ alpha chain</fullName>
        </recommendedName>
    </component>
    <component>
        <recommendedName>
            <fullName evidence="8">Arginine biosynthesis bifunctional protein ArgJ beta chain</fullName>
        </recommendedName>
    </component>
</protein>
<accession>A0A0P9GHK4</accession>